<dbReference type="InterPro" id="IPR001506">
    <property type="entry name" value="Peptidase_M12A"/>
</dbReference>
<dbReference type="AlphaFoldDB" id="A0A368GA01"/>
<keyword evidence="6" id="KW-1015">Disulfide bond</keyword>
<keyword evidence="3 8" id="KW-0378">Hydrolase</keyword>
<dbReference type="SMART" id="SM00235">
    <property type="entry name" value="ZnMc"/>
    <property type="match status" value="1"/>
</dbReference>
<feature type="domain" description="Peptidase M12A" evidence="9">
    <location>
        <begin position="43"/>
        <end position="246"/>
    </location>
</feature>
<feature type="active site" evidence="7">
    <location>
        <position position="149"/>
    </location>
</feature>
<protein>
    <recommendedName>
        <fullName evidence="8">Metalloendopeptidase</fullName>
        <ecNumber evidence="8">3.4.24.-</ecNumber>
    </recommendedName>
</protein>
<dbReference type="SUPFAM" id="SSF55486">
    <property type="entry name" value="Metalloproteases ('zincins'), catalytic domain"/>
    <property type="match status" value="1"/>
</dbReference>
<evidence type="ECO:0000259" key="9">
    <source>
        <dbReference type="PROSITE" id="PS51864"/>
    </source>
</evidence>
<evidence type="ECO:0000256" key="3">
    <source>
        <dbReference type="ARBA" id="ARBA00022801"/>
    </source>
</evidence>
<feature type="chain" id="PRO_5016483091" description="Metalloendopeptidase" evidence="8">
    <location>
        <begin position="21"/>
        <end position="276"/>
    </location>
</feature>
<evidence type="ECO:0000313" key="11">
    <source>
        <dbReference type="Proteomes" id="UP000252519"/>
    </source>
</evidence>
<dbReference type="GO" id="GO:0008270">
    <property type="term" value="F:zinc ion binding"/>
    <property type="evidence" value="ECO:0007669"/>
    <property type="project" value="InterPro"/>
</dbReference>
<keyword evidence="8" id="KW-0732">Signal</keyword>
<dbReference type="STRING" id="29170.A0A368GA01"/>
<evidence type="ECO:0000256" key="7">
    <source>
        <dbReference type="PROSITE-ProRule" id="PRU01211"/>
    </source>
</evidence>
<evidence type="ECO:0000256" key="4">
    <source>
        <dbReference type="ARBA" id="ARBA00022833"/>
    </source>
</evidence>
<feature type="signal peptide" evidence="8">
    <location>
        <begin position="1"/>
        <end position="20"/>
    </location>
</feature>
<keyword evidence="11" id="KW-1185">Reference proteome</keyword>
<organism evidence="10 11">
    <name type="scientific">Ancylostoma caninum</name>
    <name type="common">Dog hookworm</name>
    <dbReference type="NCBI Taxonomy" id="29170"/>
    <lineage>
        <taxon>Eukaryota</taxon>
        <taxon>Metazoa</taxon>
        <taxon>Ecdysozoa</taxon>
        <taxon>Nematoda</taxon>
        <taxon>Chromadorea</taxon>
        <taxon>Rhabditida</taxon>
        <taxon>Rhabditina</taxon>
        <taxon>Rhabditomorpha</taxon>
        <taxon>Strongyloidea</taxon>
        <taxon>Ancylostomatidae</taxon>
        <taxon>Ancylostomatinae</taxon>
        <taxon>Ancylostoma</taxon>
    </lineage>
</organism>
<reference evidence="10 11" key="1">
    <citation type="submission" date="2014-10" db="EMBL/GenBank/DDBJ databases">
        <title>Draft genome of the hookworm Ancylostoma caninum.</title>
        <authorList>
            <person name="Mitreva M."/>
        </authorList>
    </citation>
    <scope>NUCLEOTIDE SEQUENCE [LARGE SCALE GENOMIC DNA]</scope>
    <source>
        <strain evidence="10 11">Baltimore</strain>
    </source>
</reference>
<accession>A0A368GA01</accession>
<dbReference type="EC" id="3.4.24.-" evidence="8"/>
<evidence type="ECO:0000256" key="5">
    <source>
        <dbReference type="ARBA" id="ARBA00023049"/>
    </source>
</evidence>
<evidence type="ECO:0000313" key="10">
    <source>
        <dbReference type="EMBL" id="RCN39835.1"/>
    </source>
</evidence>
<evidence type="ECO:0000256" key="1">
    <source>
        <dbReference type="ARBA" id="ARBA00022670"/>
    </source>
</evidence>
<dbReference type="Gene3D" id="3.40.390.10">
    <property type="entry name" value="Collagenase (Catalytic Domain)"/>
    <property type="match status" value="1"/>
</dbReference>
<comment type="caution">
    <text evidence="7">Lacks conserved residue(s) required for the propagation of feature annotation.</text>
</comment>
<dbReference type="InterPro" id="IPR024079">
    <property type="entry name" value="MetalloPept_cat_dom_sf"/>
</dbReference>
<dbReference type="PROSITE" id="PS51864">
    <property type="entry name" value="ASTACIN"/>
    <property type="match status" value="1"/>
</dbReference>
<comment type="cofactor">
    <cofactor evidence="8">
        <name>Zn(2+)</name>
        <dbReference type="ChEBI" id="CHEBI:29105"/>
    </cofactor>
    <text evidence="8">Binds 1 zinc ion per subunit.</text>
</comment>
<dbReference type="GO" id="GO:0004222">
    <property type="term" value="F:metalloendopeptidase activity"/>
    <property type="evidence" value="ECO:0007669"/>
    <property type="project" value="UniProtKB-UniRule"/>
</dbReference>
<keyword evidence="2 8" id="KW-0479">Metal-binding</keyword>
<keyword evidence="1 8" id="KW-0645">Protease</keyword>
<keyword evidence="4 8" id="KW-0862">Zinc</keyword>
<dbReference type="PANTHER" id="PTHR10127:SF780">
    <property type="entry name" value="METALLOENDOPEPTIDASE"/>
    <property type="match status" value="1"/>
</dbReference>
<gene>
    <name evidence="10" type="ORF">ANCCAN_14232</name>
</gene>
<sequence>MAWILVIFLCFIWSNELSRGQEVITAEQSSLETVHEDRASNLNAVSGERVKRHVAKESPHHQKWSEGVYFVYEPNATEKLKTCFFKAAHTWQKRTCVNFTEGKPEDDDYGYLLVTDKYGYMSHVGRNGSEQILSIGKKCEDELGLAIREVGRVLGLQPTHNRYDRNRYISIIPGVNRSALHEFEMIPQNESELYGTNYDYGSIMHHGSSPGKPTILPTDKNYLRTMGSHMISFTDLWLINEHYGCHGMYLHYVSFALNFGSTPIVGMLQFAERESL</sequence>
<dbReference type="InterPro" id="IPR006026">
    <property type="entry name" value="Peptidase_Metallo"/>
</dbReference>
<dbReference type="PANTHER" id="PTHR10127">
    <property type="entry name" value="DISCOIDIN, CUB, EGF, LAMININ , AND ZINC METALLOPROTEASE DOMAIN CONTAINING"/>
    <property type="match status" value="1"/>
</dbReference>
<name>A0A368GA01_ANCCA</name>
<keyword evidence="5 8" id="KW-0482">Metalloprotease</keyword>
<proteinExistence type="predicted"/>
<dbReference type="Proteomes" id="UP000252519">
    <property type="component" value="Unassembled WGS sequence"/>
</dbReference>
<evidence type="ECO:0000256" key="8">
    <source>
        <dbReference type="RuleBase" id="RU361183"/>
    </source>
</evidence>
<dbReference type="EMBL" id="JOJR01000318">
    <property type="protein sequence ID" value="RCN39835.1"/>
    <property type="molecule type" value="Genomic_DNA"/>
</dbReference>
<dbReference type="OrthoDB" id="5852342at2759"/>
<dbReference type="PRINTS" id="PR00480">
    <property type="entry name" value="ASTACIN"/>
</dbReference>
<evidence type="ECO:0000256" key="2">
    <source>
        <dbReference type="ARBA" id="ARBA00022723"/>
    </source>
</evidence>
<evidence type="ECO:0000256" key="6">
    <source>
        <dbReference type="ARBA" id="ARBA00023157"/>
    </source>
</evidence>
<comment type="caution">
    <text evidence="10">The sequence shown here is derived from an EMBL/GenBank/DDBJ whole genome shotgun (WGS) entry which is preliminary data.</text>
</comment>
<dbReference type="GO" id="GO:0006508">
    <property type="term" value="P:proteolysis"/>
    <property type="evidence" value="ECO:0007669"/>
    <property type="project" value="UniProtKB-KW"/>
</dbReference>
<dbReference type="Pfam" id="PF01400">
    <property type="entry name" value="Astacin"/>
    <property type="match status" value="1"/>
</dbReference>